<feature type="transmembrane region" description="Helical" evidence="1">
    <location>
        <begin position="7"/>
        <end position="34"/>
    </location>
</feature>
<evidence type="ECO:0008006" key="3">
    <source>
        <dbReference type="Google" id="ProtNLM"/>
    </source>
</evidence>
<keyword evidence="1" id="KW-1133">Transmembrane helix</keyword>
<dbReference type="Proteomes" id="UP000885750">
    <property type="component" value="Unassembled WGS sequence"/>
</dbReference>
<sequence>MNEQTLFIFLFAIAIGAYTQTVTGFAMGLIIMGIVASLQLMPISFIAAVISLTGLTNVILAVYKSHHHINWQLIRIMMIGFMPALFAGLALLYFLDKASTQLLQLILG</sequence>
<feature type="non-terminal residue" evidence="2">
    <location>
        <position position="108"/>
    </location>
</feature>
<evidence type="ECO:0000313" key="2">
    <source>
        <dbReference type="EMBL" id="HFC92999.1"/>
    </source>
</evidence>
<gene>
    <name evidence="2" type="ORF">ENJ51_09325</name>
</gene>
<evidence type="ECO:0000256" key="1">
    <source>
        <dbReference type="SAM" id="Phobius"/>
    </source>
</evidence>
<protein>
    <recommendedName>
        <fullName evidence="3">Membrane transporter protein</fullName>
    </recommendedName>
</protein>
<proteinExistence type="predicted"/>
<reference evidence="2" key="1">
    <citation type="journal article" date="2020" name="mSystems">
        <title>Genome- and Community-Level Interaction Insights into Carbon Utilization and Element Cycling Functions of Hydrothermarchaeota in Hydrothermal Sediment.</title>
        <authorList>
            <person name="Zhou Z."/>
            <person name="Liu Y."/>
            <person name="Xu W."/>
            <person name="Pan J."/>
            <person name="Luo Z.H."/>
            <person name="Li M."/>
        </authorList>
    </citation>
    <scope>NUCLEOTIDE SEQUENCE [LARGE SCALE GENOMIC DNA]</scope>
    <source>
        <strain evidence="2">HyVt-493</strain>
    </source>
</reference>
<organism evidence="2">
    <name type="scientific">Leucothrix mucor</name>
    <dbReference type="NCBI Taxonomy" id="45248"/>
    <lineage>
        <taxon>Bacteria</taxon>
        <taxon>Pseudomonadati</taxon>
        <taxon>Pseudomonadota</taxon>
        <taxon>Gammaproteobacteria</taxon>
        <taxon>Thiotrichales</taxon>
        <taxon>Thiotrichaceae</taxon>
        <taxon>Leucothrix</taxon>
    </lineage>
</organism>
<dbReference type="AlphaFoldDB" id="A0A7V2T0T2"/>
<comment type="caution">
    <text evidence="2">The sequence shown here is derived from an EMBL/GenBank/DDBJ whole genome shotgun (WGS) entry which is preliminary data.</text>
</comment>
<keyword evidence="1" id="KW-0812">Transmembrane</keyword>
<name>A0A7V2T0T2_LEUMU</name>
<accession>A0A7V2T0T2</accession>
<feature type="transmembrane region" description="Helical" evidence="1">
    <location>
        <begin position="75"/>
        <end position="95"/>
    </location>
</feature>
<feature type="transmembrane region" description="Helical" evidence="1">
    <location>
        <begin position="40"/>
        <end position="63"/>
    </location>
</feature>
<keyword evidence="1" id="KW-0472">Membrane</keyword>
<dbReference type="EMBL" id="DRMS01000347">
    <property type="protein sequence ID" value="HFC92999.1"/>
    <property type="molecule type" value="Genomic_DNA"/>
</dbReference>